<dbReference type="InterPro" id="IPR029039">
    <property type="entry name" value="Flavoprotein-like_sf"/>
</dbReference>
<dbReference type="AlphaFoldDB" id="A0A4V3CWQ7"/>
<dbReference type="PANTHER" id="PTHR10204">
    <property type="entry name" value="NAD P H OXIDOREDUCTASE-RELATED"/>
    <property type="match status" value="1"/>
</dbReference>
<dbReference type="Pfam" id="PF02525">
    <property type="entry name" value="Flavodoxin_2"/>
    <property type="match status" value="1"/>
</dbReference>
<gene>
    <name evidence="4" type="ORF">EDD54_1147</name>
</gene>
<accession>A0A4V3CWQ7</accession>
<name>A0A4V3CWQ7_9HYPH</name>
<comment type="similarity">
    <text evidence="1">Belongs to the NAD(P)H dehydrogenase (quinone) family.</text>
</comment>
<comment type="caution">
    <text evidence="4">The sequence shown here is derived from an EMBL/GenBank/DDBJ whole genome shotgun (WGS) entry which is preliminary data.</text>
</comment>
<dbReference type="InterPro" id="IPR003680">
    <property type="entry name" value="Flavodoxin_fold"/>
</dbReference>
<organism evidence="4 5">
    <name type="scientific">Oharaeibacter diazotrophicus</name>
    <dbReference type="NCBI Taxonomy" id="1920512"/>
    <lineage>
        <taxon>Bacteria</taxon>
        <taxon>Pseudomonadati</taxon>
        <taxon>Pseudomonadota</taxon>
        <taxon>Alphaproteobacteria</taxon>
        <taxon>Hyphomicrobiales</taxon>
        <taxon>Pleomorphomonadaceae</taxon>
        <taxon>Oharaeibacter</taxon>
    </lineage>
</organism>
<keyword evidence="2" id="KW-0560">Oxidoreductase</keyword>
<proteinExistence type="inferred from homology"/>
<dbReference type="EMBL" id="SNXY01000006">
    <property type="protein sequence ID" value="TDP87258.1"/>
    <property type="molecule type" value="Genomic_DNA"/>
</dbReference>
<reference evidence="4 5" key="1">
    <citation type="submission" date="2019-03" db="EMBL/GenBank/DDBJ databases">
        <title>Genomic Encyclopedia of Type Strains, Phase IV (KMG-IV): sequencing the most valuable type-strain genomes for metagenomic binning, comparative biology and taxonomic classification.</title>
        <authorList>
            <person name="Goeker M."/>
        </authorList>
    </citation>
    <scope>NUCLEOTIDE SEQUENCE [LARGE SCALE GENOMIC DNA]</scope>
    <source>
        <strain evidence="4 5">DSM 102969</strain>
    </source>
</reference>
<sequence length="196" mass="20852">MRVHYVHAHGEPEDFGLVLVEAGVAALRAAGHVVEVSDVFGWATGEKHCAEVREPVGSDVLRERRLIAACDVLVLQFPVWWLGLPAGVRHWVDRFLGGVEPARRPAAGGAPRLKRGLCVALGGRSRHDAAHAPFAPVDAVVGPIHRALLRAPGFGSVSTVVLPQRAGSAAEADAVVADHRDRLVRLCAPDVHDVIA</sequence>
<evidence type="ECO:0000256" key="2">
    <source>
        <dbReference type="ARBA" id="ARBA00023002"/>
    </source>
</evidence>
<evidence type="ECO:0000259" key="3">
    <source>
        <dbReference type="Pfam" id="PF02525"/>
    </source>
</evidence>
<feature type="domain" description="Flavodoxin-like fold" evidence="3">
    <location>
        <begin position="1"/>
        <end position="183"/>
    </location>
</feature>
<dbReference type="PANTHER" id="PTHR10204:SF34">
    <property type="entry name" value="NAD(P)H DEHYDROGENASE [QUINONE] 1 ISOFORM 1"/>
    <property type="match status" value="1"/>
</dbReference>
<dbReference type="InterPro" id="IPR051545">
    <property type="entry name" value="NAD(P)H_dehydrogenase_qn"/>
</dbReference>
<dbReference type="SUPFAM" id="SSF52218">
    <property type="entry name" value="Flavoproteins"/>
    <property type="match status" value="1"/>
</dbReference>
<evidence type="ECO:0000313" key="5">
    <source>
        <dbReference type="Proteomes" id="UP000294547"/>
    </source>
</evidence>
<protein>
    <submittedName>
        <fullName evidence="4">NAD(P)H dehydrogenase (Quinone)</fullName>
    </submittedName>
</protein>
<dbReference type="GO" id="GO:0003955">
    <property type="term" value="F:NAD(P)H dehydrogenase (quinone) activity"/>
    <property type="evidence" value="ECO:0007669"/>
    <property type="project" value="TreeGrafter"/>
</dbReference>
<dbReference type="RefSeq" id="WP_166653433.1">
    <property type="nucleotide sequence ID" value="NZ_BSPM01000008.1"/>
</dbReference>
<evidence type="ECO:0000256" key="1">
    <source>
        <dbReference type="ARBA" id="ARBA00006252"/>
    </source>
</evidence>
<dbReference type="Proteomes" id="UP000294547">
    <property type="component" value="Unassembled WGS sequence"/>
</dbReference>
<dbReference type="Gene3D" id="3.40.50.360">
    <property type="match status" value="1"/>
</dbReference>
<evidence type="ECO:0000313" key="4">
    <source>
        <dbReference type="EMBL" id="TDP87258.1"/>
    </source>
</evidence>
<dbReference type="GO" id="GO:0005829">
    <property type="term" value="C:cytosol"/>
    <property type="evidence" value="ECO:0007669"/>
    <property type="project" value="TreeGrafter"/>
</dbReference>
<keyword evidence="5" id="KW-1185">Reference proteome</keyword>